<dbReference type="Proteomes" id="UP000029738">
    <property type="component" value="Unassembled WGS sequence"/>
</dbReference>
<evidence type="ECO:0000313" key="4">
    <source>
        <dbReference type="Proteomes" id="UP000029738"/>
    </source>
</evidence>
<reference evidence="2" key="2">
    <citation type="submission" date="2019-11" db="EMBL/GenBank/DDBJ databases">
        <title>Improved Assembly of Tolypothrix boutellei genome.</title>
        <authorList>
            <person name="Sarangi A.N."/>
            <person name="Mukherjee M."/>
            <person name="Ghosh S."/>
            <person name="Singh D."/>
            <person name="Das A."/>
            <person name="Kant S."/>
            <person name="Prusty A."/>
            <person name="Tripathy S."/>
        </authorList>
    </citation>
    <scope>NUCLEOTIDE SEQUENCE</scope>
    <source>
        <strain evidence="2">VB521301</strain>
    </source>
</reference>
<comment type="caution">
    <text evidence="3">The sequence shown here is derived from an EMBL/GenBank/DDBJ whole genome shotgun (WGS) entry which is preliminary data.</text>
</comment>
<dbReference type="AlphaFoldDB" id="A0A0C1RA82"/>
<reference evidence="3" key="1">
    <citation type="journal article" date="2015" name="Genome Announc.">
        <title>Draft Genome Sequence of Tolypothrix boutellei Strain VB521301.</title>
        <authorList>
            <person name="Chandrababunaidu M.M."/>
            <person name="Singh D."/>
            <person name="Sen D."/>
            <person name="Bhan S."/>
            <person name="Das S."/>
            <person name="Gupta A."/>
            <person name="Adhikary S.P."/>
            <person name="Tripathy S."/>
        </authorList>
    </citation>
    <scope>NUCLEOTIDE SEQUENCE</scope>
    <source>
        <strain evidence="3">VB521301</strain>
    </source>
</reference>
<dbReference type="InterPro" id="IPR004843">
    <property type="entry name" value="Calcineurin-like_PHP"/>
</dbReference>
<dbReference type="STRING" id="1479485.DA73_0233070"/>
<organism evidence="3">
    <name type="scientific">Tolypothrix bouteillei VB521301</name>
    <dbReference type="NCBI Taxonomy" id="1479485"/>
    <lineage>
        <taxon>Bacteria</taxon>
        <taxon>Bacillati</taxon>
        <taxon>Cyanobacteriota</taxon>
        <taxon>Cyanophyceae</taxon>
        <taxon>Nostocales</taxon>
        <taxon>Tolypothrichaceae</taxon>
        <taxon>Tolypothrix</taxon>
    </lineage>
</organism>
<feature type="domain" description="Calcineurin-like phosphoesterase" evidence="1">
    <location>
        <begin position="1"/>
        <end position="213"/>
    </location>
</feature>
<dbReference type="InterPro" id="IPR029052">
    <property type="entry name" value="Metallo-depent_PP-like"/>
</dbReference>
<dbReference type="PANTHER" id="PTHR37844:SF2">
    <property type="entry name" value="SER_THR PROTEIN PHOSPHATASE SUPERFAMILY (AFU_ORTHOLOGUE AFUA_1G14840)"/>
    <property type="match status" value="1"/>
</dbReference>
<dbReference type="EMBL" id="JHEG02000058">
    <property type="protein sequence ID" value="KIE09225.1"/>
    <property type="molecule type" value="Genomic_DNA"/>
</dbReference>
<evidence type="ECO:0000313" key="3">
    <source>
        <dbReference type="EMBL" id="KIE09225.1"/>
    </source>
</evidence>
<dbReference type="RefSeq" id="WP_038084940.1">
    <property type="nucleotide sequence ID" value="NZ_JHEG04000001.1"/>
</dbReference>
<accession>A0A0C1RA82</accession>
<proteinExistence type="predicted"/>
<evidence type="ECO:0000313" key="2">
    <source>
        <dbReference type="EMBL" id="KAF3885037.1"/>
    </source>
</evidence>
<name>A0A0C1RA82_9CYAN</name>
<protein>
    <submittedName>
        <fullName evidence="3">Phosphoesterase</fullName>
    </submittedName>
</protein>
<dbReference type="SUPFAM" id="SSF56300">
    <property type="entry name" value="Metallo-dependent phosphatases"/>
    <property type="match status" value="1"/>
</dbReference>
<keyword evidence="4" id="KW-1185">Reference proteome</keyword>
<evidence type="ECO:0000259" key="1">
    <source>
        <dbReference type="Pfam" id="PF00149"/>
    </source>
</evidence>
<dbReference type="EMBL" id="JHEG04000001">
    <property type="protein sequence ID" value="KAF3885037.1"/>
    <property type="molecule type" value="Genomic_DNA"/>
</dbReference>
<sequence length="247" mass="27919">MKIQILSDLHIEFQPFYIPDVDADVVVLAGDIHLREKGVSWAIESIPNKPVIYVLGNHEYYGSAYPKLIDKLKDFASQTNVHILENDIFTFGDVTFLGCTLWTNFELFGDPRVAGYEATQKMTDYQKIRLSPQYSKLKSIDTARICKNSVNWLKSSLCNLSGKIVIVTHHAPSKQSVPSKDREDILSAAYASNLDNLASESNAVLWIHGHIHNQLHYTIGSTRVICNPRGYPDEPNIFFNPQLLIEI</sequence>
<gene>
    <name evidence="3" type="ORF">DA73_0233070</name>
    <name evidence="2" type="ORF">DA73_0400005845</name>
</gene>
<dbReference type="Gene3D" id="3.60.21.10">
    <property type="match status" value="1"/>
</dbReference>
<dbReference type="PANTHER" id="PTHR37844">
    <property type="entry name" value="SER/THR PROTEIN PHOSPHATASE SUPERFAMILY (AFU_ORTHOLOGUE AFUA_1G14840)"/>
    <property type="match status" value="1"/>
</dbReference>
<dbReference type="GO" id="GO:0016787">
    <property type="term" value="F:hydrolase activity"/>
    <property type="evidence" value="ECO:0007669"/>
    <property type="project" value="InterPro"/>
</dbReference>
<dbReference type="Pfam" id="PF00149">
    <property type="entry name" value="Metallophos"/>
    <property type="match status" value="1"/>
</dbReference>
<dbReference type="OrthoDB" id="113290at2"/>